<comment type="subcellular location">
    <subcellularLocation>
        <location evidence="5">Cytoplasm</location>
    </subcellularLocation>
</comment>
<dbReference type="SUPFAM" id="SSF54713">
    <property type="entry name" value="Elongation factor Ts (EF-Ts), dimerisation domain"/>
    <property type="match status" value="1"/>
</dbReference>
<comment type="function">
    <text evidence="5">Associates with the EF-Tu.GDP complex and induces the exchange of GDP to GTP. It remains bound to the aminoacyl-tRNA.EF-Tu.GTP complex up to the GTP hydrolysis stage on the ribosome.</text>
</comment>
<evidence type="ECO:0000256" key="4">
    <source>
        <dbReference type="ARBA" id="ARBA00022917"/>
    </source>
</evidence>
<dbReference type="AlphaFoldDB" id="A0A1G2FQD5"/>
<feature type="region of interest" description="Involved in Mg(2+) ion dislocation from EF-Tu" evidence="5">
    <location>
        <begin position="82"/>
        <end position="85"/>
    </location>
</feature>
<feature type="domain" description="Translation elongation factor EFTs/EF1B dimerisation" evidence="6">
    <location>
        <begin position="73"/>
        <end position="150"/>
    </location>
</feature>
<evidence type="ECO:0000256" key="5">
    <source>
        <dbReference type="HAMAP-Rule" id="MF_00050"/>
    </source>
</evidence>
<sequence>MSMISSDQIKKLREETGASVMDCKKALEKAGGDATRAKEFLAKRGAELAAKKSERKTASGIVESYIHANQKIGVLLELYCETDFVARNENFKVLAHEICLQIAAVGAQTNEELLSQPYLKNLDKAVQDLIYDAIGKLGENIKIGKFVRFEL</sequence>
<dbReference type="PANTHER" id="PTHR11741">
    <property type="entry name" value="ELONGATION FACTOR TS"/>
    <property type="match status" value="1"/>
</dbReference>
<gene>
    <name evidence="5" type="primary">tsf</name>
    <name evidence="7" type="ORF">A3B04_01090</name>
</gene>
<dbReference type="InterPro" id="IPR001816">
    <property type="entry name" value="Transl_elong_EFTs/EF1B"/>
</dbReference>
<dbReference type="PROSITE" id="PS01126">
    <property type="entry name" value="EF_TS_1"/>
    <property type="match status" value="1"/>
</dbReference>
<name>A0A1G2FQD5_9BACT</name>
<keyword evidence="3 5" id="KW-0251">Elongation factor</keyword>
<dbReference type="Gene3D" id="1.10.8.10">
    <property type="entry name" value="DNA helicase RuvA subunit, C-terminal domain"/>
    <property type="match status" value="1"/>
</dbReference>
<dbReference type="PANTHER" id="PTHR11741:SF0">
    <property type="entry name" value="ELONGATION FACTOR TS, MITOCHONDRIAL"/>
    <property type="match status" value="1"/>
</dbReference>
<comment type="caution">
    <text evidence="7">The sequence shown here is derived from an EMBL/GenBank/DDBJ whole genome shotgun (WGS) entry which is preliminary data.</text>
</comment>
<accession>A0A1G2FQD5</accession>
<dbReference type="Pfam" id="PF00889">
    <property type="entry name" value="EF_TS"/>
    <property type="match status" value="1"/>
</dbReference>
<dbReference type="InterPro" id="IPR014039">
    <property type="entry name" value="Transl_elong_EFTs/EF1B_dimer"/>
</dbReference>
<keyword evidence="4 5" id="KW-0648">Protein biosynthesis</keyword>
<evidence type="ECO:0000256" key="1">
    <source>
        <dbReference type="ARBA" id="ARBA00005532"/>
    </source>
</evidence>
<dbReference type="InterPro" id="IPR009060">
    <property type="entry name" value="UBA-like_sf"/>
</dbReference>
<comment type="similarity">
    <text evidence="1 5">Belongs to the EF-Ts family.</text>
</comment>
<dbReference type="FunFam" id="1.10.8.10:FF:000001">
    <property type="entry name" value="Elongation factor Ts"/>
    <property type="match status" value="1"/>
</dbReference>
<dbReference type="Gene3D" id="3.30.479.20">
    <property type="entry name" value="Elongation factor Ts, dimerisation domain"/>
    <property type="match status" value="1"/>
</dbReference>
<evidence type="ECO:0000313" key="8">
    <source>
        <dbReference type="Proteomes" id="UP000177126"/>
    </source>
</evidence>
<proteinExistence type="inferred from homology"/>
<dbReference type="SUPFAM" id="SSF46934">
    <property type="entry name" value="UBA-like"/>
    <property type="match status" value="1"/>
</dbReference>
<keyword evidence="5" id="KW-0963">Cytoplasm</keyword>
<dbReference type="InterPro" id="IPR018101">
    <property type="entry name" value="Transl_elong_Ts_CS"/>
</dbReference>
<dbReference type="CDD" id="cd14275">
    <property type="entry name" value="UBA_EF-Ts"/>
    <property type="match status" value="1"/>
</dbReference>
<evidence type="ECO:0000313" key="7">
    <source>
        <dbReference type="EMBL" id="OGZ40294.1"/>
    </source>
</evidence>
<evidence type="ECO:0000256" key="3">
    <source>
        <dbReference type="ARBA" id="ARBA00022768"/>
    </source>
</evidence>
<organism evidence="7 8">
    <name type="scientific">Candidatus Portnoybacteria bacterium RIFCSPLOWO2_02_FULL_39_11</name>
    <dbReference type="NCBI Taxonomy" id="1802001"/>
    <lineage>
        <taxon>Bacteria</taxon>
        <taxon>Candidatus Portnoyibacteriota</taxon>
    </lineage>
</organism>
<dbReference type="EMBL" id="MHNF01000036">
    <property type="protein sequence ID" value="OGZ40294.1"/>
    <property type="molecule type" value="Genomic_DNA"/>
</dbReference>
<dbReference type="Proteomes" id="UP000177126">
    <property type="component" value="Unassembled WGS sequence"/>
</dbReference>
<dbReference type="HAMAP" id="MF_00050">
    <property type="entry name" value="EF_Ts"/>
    <property type="match status" value="1"/>
</dbReference>
<reference evidence="7 8" key="1">
    <citation type="journal article" date="2016" name="Nat. Commun.">
        <title>Thousands of microbial genomes shed light on interconnected biogeochemical processes in an aquifer system.</title>
        <authorList>
            <person name="Anantharaman K."/>
            <person name="Brown C.T."/>
            <person name="Hug L.A."/>
            <person name="Sharon I."/>
            <person name="Castelle C.J."/>
            <person name="Probst A.J."/>
            <person name="Thomas B.C."/>
            <person name="Singh A."/>
            <person name="Wilkins M.J."/>
            <person name="Karaoz U."/>
            <person name="Brodie E.L."/>
            <person name="Williams K.H."/>
            <person name="Hubbard S.S."/>
            <person name="Banfield J.F."/>
        </authorList>
    </citation>
    <scope>NUCLEOTIDE SEQUENCE [LARGE SCALE GENOMIC DNA]</scope>
</reference>
<evidence type="ECO:0000256" key="2">
    <source>
        <dbReference type="ARBA" id="ARBA00016956"/>
    </source>
</evidence>
<dbReference type="GO" id="GO:0005737">
    <property type="term" value="C:cytoplasm"/>
    <property type="evidence" value="ECO:0007669"/>
    <property type="project" value="UniProtKB-SubCell"/>
</dbReference>
<dbReference type="InterPro" id="IPR036402">
    <property type="entry name" value="EF-Ts_dimer_sf"/>
</dbReference>
<evidence type="ECO:0000259" key="6">
    <source>
        <dbReference type="Pfam" id="PF00889"/>
    </source>
</evidence>
<protein>
    <recommendedName>
        <fullName evidence="2 5">Elongation factor Ts</fullName>
        <shortName evidence="5">EF-Ts</shortName>
    </recommendedName>
</protein>
<dbReference type="NCBIfam" id="TIGR00116">
    <property type="entry name" value="tsf"/>
    <property type="match status" value="1"/>
</dbReference>
<dbReference type="GO" id="GO:0003746">
    <property type="term" value="F:translation elongation factor activity"/>
    <property type="evidence" value="ECO:0007669"/>
    <property type="project" value="UniProtKB-UniRule"/>
</dbReference>